<evidence type="ECO:0000256" key="4">
    <source>
        <dbReference type="ARBA" id="ARBA00022723"/>
    </source>
</evidence>
<evidence type="ECO:0000259" key="9">
    <source>
        <dbReference type="SMART" id="SM00607"/>
    </source>
</evidence>
<sequence length="615" mass="69581">MDFILLPQSCFLAFGQSKDIGGELVYQPSKELYSVERNIAHSKPTYQTSDDCGGYSFRAVDGEKNGIYEYGGVVSTKRENNPTWYLDLTDNYNISEIHIYNRLYYKPERLKGAFVYLGTSTHKGIRWTNVQKLEGEYFTRIKVSEKNSKKVRYVKILNPGIDKTLSFAEVEVFGSFESKNSGENIAYGKKVFRSSELRGLELSKITDGNTDYRLMGRSIGQTTLQKNPYVSIDLEGTYDIERIDIFNRGDEGKDLIKGSSLYLETSYNGTNRKLLGKLSSEMIQSFEVKNLSISKNVRFISFKHFGMNKAISLSEIKVYGKKSEKTLKNIAIGKPTFQSSDYEMETKSDKAIDGKEDGFYENRGISCTKESESPFWFIDMENSYKVSLIEVYNRKDCCQTSLKGAKVFIGNAGTSENGIEWKEVGVLRDIFYNAIELNYEKKAEDIQYIKIQKIGKSHMLTLSEVKIYGVLNSDEEKCNLALGKPTTHSSSKGDPSKAVDGNTNVYLEGNSISETGVQEDPYWGVDLQGSYDISRIEVYNRAEGKGYLLEGAILYIGKLKNDKYVYKKVAVLDESTVQAFDLSKQPDCKNVQTIKIVNKGKNKEVNIAEVKIFSR</sequence>
<evidence type="ECO:0000256" key="5">
    <source>
        <dbReference type="ARBA" id="ARBA00022734"/>
    </source>
</evidence>
<evidence type="ECO:0000313" key="11">
    <source>
        <dbReference type="Proteomes" id="UP000762676"/>
    </source>
</evidence>
<comment type="function">
    <text evidence="1">Acts as a defensive agent. Recognizes blood group fucosylated oligosaccharides including A, B, H and Lewis B-type antigens. Does not recognize Lewis A antigen and has low affinity for monovalent haptens.</text>
</comment>
<reference evidence="10 11" key="1">
    <citation type="journal article" date="2021" name="Elife">
        <title>Chloroplast acquisition without the gene transfer in kleptoplastic sea slugs, Plakobranchus ocellatus.</title>
        <authorList>
            <person name="Maeda T."/>
            <person name="Takahashi S."/>
            <person name="Yoshida T."/>
            <person name="Shimamura S."/>
            <person name="Takaki Y."/>
            <person name="Nagai Y."/>
            <person name="Toyoda A."/>
            <person name="Suzuki Y."/>
            <person name="Arimoto A."/>
            <person name="Ishii H."/>
            <person name="Satoh N."/>
            <person name="Nishiyama T."/>
            <person name="Hasebe M."/>
            <person name="Maruyama T."/>
            <person name="Minagawa J."/>
            <person name="Obokata J."/>
            <person name="Shigenobu S."/>
        </authorList>
    </citation>
    <scope>NUCLEOTIDE SEQUENCE [LARGE SCALE GENOMIC DNA]</scope>
</reference>
<dbReference type="Gene3D" id="2.60.120.260">
    <property type="entry name" value="Galactose-binding domain-like"/>
    <property type="match status" value="4"/>
</dbReference>
<feature type="domain" description="Fucolectin tachylectin-4 pentraxin-1" evidence="9">
    <location>
        <begin position="327"/>
        <end position="474"/>
    </location>
</feature>
<comment type="similarity">
    <text evidence="2">Belongs to the fucolectin family.</text>
</comment>
<dbReference type="InterPro" id="IPR008979">
    <property type="entry name" value="Galactose-bd-like_sf"/>
</dbReference>
<dbReference type="GO" id="GO:0042806">
    <property type="term" value="F:fucose binding"/>
    <property type="evidence" value="ECO:0007669"/>
    <property type="project" value="UniProtKB-ARBA"/>
</dbReference>
<dbReference type="GO" id="GO:0001868">
    <property type="term" value="P:regulation of complement activation, lectin pathway"/>
    <property type="evidence" value="ECO:0007669"/>
    <property type="project" value="UniProtKB-ARBA"/>
</dbReference>
<evidence type="ECO:0000256" key="1">
    <source>
        <dbReference type="ARBA" id="ARBA00002219"/>
    </source>
</evidence>
<name>A0AAV4F0D4_9GAST</name>
<accession>A0AAV4F0D4</accession>
<evidence type="ECO:0000256" key="3">
    <source>
        <dbReference type="ARBA" id="ARBA00011233"/>
    </source>
</evidence>
<dbReference type="PANTHER" id="PTHR45713:SF6">
    <property type="entry name" value="F5_8 TYPE C DOMAIN-CONTAINING PROTEIN"/>
    <property type="match status" value="1"/>
</dbReference>
<evidence type="ECO:0000256" key="6">
    <source>
        <dbReference type="ARBA" id="ARBA00022837"/>
    </source>
</evidence>
<comment type="caution">
    <text evidence="10">The sequence shown here is derived from an EMBL/GenBank/DDBJ whole genome shotgun (WGS) entry which is preliminary data.</text>
</comment>
<dbReference type="AlphaFoldDB" id="A0AAV4F0D4"/>
<dbReference type="Proteomes" id="UP000762676">
    <property type="component" value="Unassembled WGS sequence"/>
</dbReference>
<keyword evidence="5" id="KW-0430">Lectin</keyword>
<dbReference type="Pfam" id="PF07738">
    <property type="entry name" value="Sad1_UNC"/>
    <property type="match status" value="1"/>
</dbReference>
<dbReference type="PANTHER" id="PTHR45713">
    <property type="entry name" value="FTP DOMAIN-CONTAINING PROTEIN"/>
    <property type="match status" value="1"/>
</dbReference>
<organism evidence="10 11">
    <name type="scientific">Elysia marginata</name>
    <dbReference type="NCBI Taxonomy" id="1093978"/>
    <lineage>
        <taxon>Eukaryota</taxon>
        <taxon>Metazoa</taxon>
        <taxon>Spiralia</taxon>
        <taxon>Lophotrochozoa</taxon>
        <taxon>Mollusca</taxon>
        <taxon>Gastropoda</taxon>
        <taxon>Heterobranchia</taxon>
        <taxon>Euthyneura</taxon>
        <taxon>Panpulmonata</taxon>
        <taxon>Sacoglossa</taxon>
        <taxon>Placobranchoidea</taxon>
        <taxon>Plakobranchidae</taxon>
        <taxon>Elysia</taxon>
    </lineage>
</organism>
<proteinExistence type="inferred from homology"/>
<gene>
    <name evidence="10" type="ORF">ElyMa_001979000</name>
</gene>
<feature type="region of interest" description="Disordered" evidence="8">
    <location>
        <begin position="482"/>
        <end position="501"/>
    </location>
</feature>
<dbReference type="InterPro" id="IPR012919">
    <property type="entry name" value="SUN_dom"/>
</dbReference>
<evidence type="ECO:0000256" key="2">
    <source>
        <dbReference type="ARBA" id="ARBA00010147"/>
    </source>
</evidence>
<protein>
    <submittedName>
        <fullName evidence="10">Fucolectin-related protein</fullName>
    </submittedName>
</protein>
<keyword evidence="7" id="KW-1015">Disulfide bond</keyword>
<comment type="subunit">
    <text evidence="3">Homotrimer.</text>
</comment>
<dbReference type="GO" id="GO:0010185">
    <property type="term" value="P:regulation of cellular defense response"/>
    <property type="evidence" value="ECO:0007669"/>
    <property type="project" value="UniProtKB-ARBA"/>
</dbReference>
<dbReference type="InterPro" id="IPR051941">
    <property type="entry name" value="BG_Antigen-Binding_Lectin"/>
</dbReference>
<dbReference type="SMART" id="SM00607">
    <property type="entry name" value="FTP"/>
    <property type="match status" value="1"/>
</dbReference>
<evidence type="ECO:0000256" key="8">
    <source>
        <dbReference type="SAM" id="MobiDB-lite"/>
    </source>
</evidence>
<evidence type="ECO:0000313" key="10">
    <source>
        <dbReference type="EMBL" id="GFR66764.1"/>
    </source>
</evidence>
<dbReference type="SUPFAM" id="SSF49785">
    <property type="entry name" value="Galactose-binding domain-like"/>
    <property type="match status" value="4"/>
</dbReference>
<dbReference type="InterPro" id="IPR006585">
    <property type="entry name" value="FTP1"/>
</dbReference>
<keyword evidence="11" id="KW-1185">Reference proteome</keyword>
<evidence type="ECO:0000256" key="7">
    <source>
        <dbReference type="ARBA" id="ARBA00023157"/>
    </source>
</evidence>
<dbReference type="GO" id="GO:0046872">
    <property type="term" value="F:metal ion binding"/>
    <property type="evidence" value="ECO:0007669"/>
    <property type="project" value="UniProtKB-KW"/>
</dbReference>
<dbReference type="Pfam" id="PF22633">
    <property type="entry name" value="F5_F8_type_C_2"/>
    <property type="match status" value="3"/>
</dbReference>
<keyword evidence="6" id="KW-0106">Calcium</keyword>
<keyword evidence="4" id="KW-0479">Metal-binding</keyword>
<dbReference type="EMBL" id="BMAT01004028">
    <property type="protein sequence ID" value="GFR66764.1"/>
    <property type="molecule type" value="Genomic_DNA"/>
</dbReference>